<dbReference type="Proteomes" id="UP000320225">
    <property type="component" value="Unassembled WGS sequence"/>
</dbReference>
<accession>A0A554WTK8</accession>
<keyword evidence="2" id="KW-1185">Reference proteome</keyword>
<name>A0A554WTK8_9BURK</name>
<organism evidence="1 2">
    <name type="scientific">Tepidimonas sediminis</name>
    <dbReference type="NCBI Taxonomy" id="2588941"/>
    <lineage>
        <taxon>Bacteria</taxon>
        <taxon>Pseudomonadati</taxon>
        <taxon>Pseudomonadota</taxon>
        <taxon>Betaproteobacteria</taxon>
        <taxon>Burkholderiales</taxon>
        <taxon>Tepidimonas</taxon>
    </lineage>
</organism>
<dbReference type="EMBL" id="VJND01000002">
    <property type="protein sequence ID" value="TSE26907.1"/>
    <property type="molecule type" value="Genomic_DNA"/>
</dbReference>
<reference evidence="1 2" key="1">
    <citation type="submission" date="2019-07" db="EMBL/GenBank/DDBJ databases">
        <title>Tepidimonas sediminis YIM 72259 draft genome.</title>
        <authorList>
            <person name="Da Costa M.S."/>
            <person name="Froufe H.J.C."/>
            <person name="Egas C."/>
            <person name="Albuquerque L."/>
        </authorList>
    </citation>
    <scope>NUCLEOTIDE SEQUENCE [LARGE SCALE GENOMIC DNA]</scope>
    <source>
        <strain evidence="1 2">YIM 72259</strain>
    </source>
</reference>
<evidence type="ECO:0000313" key="1">
    <source>
        <dbReference type="EMBL" id="TSE26907.1"/>
    </source>
</evidence>
<evidence type="ECO:0000313" key="2">
    <source>
        <dbReference type="Proteomes" id="UP000320225"/>
    </source>
</evidence>
<dbReference type="AlphaFoldDB" id="A0A554WTK8"/>
<proteinExistence type="predicted"/>
<dbReference type="RefSeq" id="WP_143893507.1">
    <property type="nucleotide sequence ID" value="NZ_VJND01000002.1"/>
</dbReference>
<gene>
    <name evidence="1" type="ORF">Tsedi_00617</name>
</gene>
<comment type="caution">
    <text evidence="1">The sequence shown here is derived from an EMBL/GenBank/DDBJ whole genome shotgun (WGS) entry which is preliminary data.</text>
</comment>
<protein>
    <submittedName>
        <fullName evidence="1">Uncharacterized protein</fullName>
    </submittedName>
</protein>
<sequence>MTAQIQKENPTVAVGLPAEVGGAADVFDCSAPHRRPEDAGDPLLAALLRAAWCLGRIEAALDSLADELRAIDVAAREGA</sequence>